<dbReference type="AlphaFoldDB" id="A0A2T5RGE3"/>
<dbReference type="PROSITE" id="PS50112">
    <property type="entry name" value="PAS"/>
    <property type="match status" value="1"/>
</dbReference>
<dbReference type="PANTHER" id="PTHR45228:SF1">
    <property type="entry name" value="CYCLIC DI-GMP PHOSPHODIESTERASE TM_0186"/>
    <property type="match status" value="1"/>
</dbReference>
<dbReference type="Gene3D" id="1.10.3210.10">
    <property type="entry name" value="Hypothetical protein af1432"/>
    <property type="match status" value="1"/>
</dbReference>
<evidence type="ECO:0000259" key="1">
    <source>
        <dbReference type="PROSITE" id="PS50112"/>
    </source>
</evidence>
<dbReference type="InterPro" id="IPR052020">
    <property type="entry name" value="Cyclic_di-GMP/3'3'-cGAMP_PDE"/>
</dbReference>
<dbReference type="Pfam" id="PF13487">
    <property type="entry name" value="HD_5"/>
    <property type="match status" value="1"/>
</dbReference>
<evidence type="ECO:0000313" key="4">
    <source>
        <dbReference type="EMBL" id="PTV93701.1"/>
    </source>
</evidence>
<dbReference type="Proteomes" id="UP000244089">
    <property type="component" value="Unassembled WGS sequence"/>
</dbReference>
<dbReference type="EMBL" id="QAXS01000037">
    <property type="protein sequence ID" value="PTV93701.1"/>
    <property type="molecule type" value="Genomic_DNA"/>
</dbReference>
<evidence type="ECO:0000313" key="7">
    <source>
        <dbReference type="Proteomes" id="UP000295176"/>
    </source>
</evidence>
<dbReference type="InterPro" id="IPR037522">
    <property type="entry name" value="HD_GYP_dom"/>
</dbReference>
<name>A0A2T5RGE3_9FIRM</name>
<feature type="domain" description="PAS" evidence="1">
    <location>
        <begin position="169"/>
        <end position="242"/>
    </location>
</feature>
<dbReference type="PROSITE" id="PS50887">
    <property type="entry name" value="GGDEF"/>
    <property type="match status" value="1"/>
</dbReference>
<dbReference type="InterPro" id="IPR035965">
    <property type="entry name" value="PAS-like_dom_sf"/>
</dbReference>
<dbReference type="CDD" id="cd01949">
    <property type="entry name" value="GGDEF"/>
    <property type="match status" value="1"/>
</dbReference>
<reference evidence="4 6" key="1">
    <citation type="submission" date="2018-04" db="EMBL/GenBank/DDBJ databases">
        <title>Subsurface microbial communities from deep shales in Ohio and West Virginia, USA.</title>
        <authorList>
            <person name="Wrighton K."/>
        </authorList>
    </citation>
    <scope>NUCLEOTIDE SEQUENCE [LARGE SCALE GENOMIC DNA]</scope>
    <source>
        <strain evidence="5 7">MSL 7</strain>
        <strain evidence="4 6">WC1</strain>
    </source>
</reference>
<dbReference type="SUPFAM" id="SSF55781">
    <property type="entry name" value="GAF domain-like"/>
    <property type="match status" value="1"/>
</dbReference>
<dbReference type="Gene3D" id="3.30.450.40">
    <property type="match status" value="1"/>
</dbReference>
<dbReference type="SUPFAM" id="SSF55073">
    <property type="entry name" value="Nucleotide cyclase"/>
    <property type="match status" value="1"/>
</dbReference>
<accession>A0A2T5RGE3</accession>
<dbReference type="OrthoDB" id="9804747at2"/>
<evidence type="ECO:0000313" key="5">
    <source>
        <dbReference type="EMBL" id="TDP90637.1"/>
    </source>
</evidence>
<dbReference type="EMBL" id="SNXX01000019">
    <property type="protein sequence ID" value="TDP90637.1"/>
    <property type="molecule type" value="Genomic_DNA"/>
</dbReference>
<dbReference type="Pfam" id="PF00990">
    <property type="entry name" value="GGDEF"/>
    <property type="match status" value="1"/>
</dbReference>
<dbReference type="SUPFAM" id="SSF55785">
    <property type="entry name" value="PYP-like sensor domain (PAS domain)"/>
    <property type="match status" value="1"/>
</dbReference>
<dbReference type="InterPro" id="IPR003607">
    <property type="entry name" value="HD/PDEase_dom"/>
</dbReference>
<dbReference type="SUPFAM" id="SSF109604">
    <property type="entry name" value="HD-domain/PDEase-like"/>
    <property type="match status" value="1"/>
</dbReference>
<evidence type="ECO:0000313" key="6">
    <source>
        <dbReference type="Proteomes" id="UP000244089"/>
    </source>
</evidence>
<dbReference type="InterPro" id="IPR029016">
    <property type="entry name" value="GAF-like_dom_sf"/>
</dbReference>
<evidence type="ECO:0000259" key="3">
    <source>
        <dbReference type="PROSITE" id="PS51832"/>
    </source>
</evidence>
<proteinExistence type="predicted"/>
<dbReference type="NCBIfam" id="TIGR00254">
    <property type="entry name" value="GGDEF"/>
    <property type="match status" value="1"/>
</dbReference>
<dbReference type="PROSITE" id="PS51832">
    <property type="entry name" value="HD_GYP"/>
    <property type="match status" value="1"/>
</dbReference>
<dbReference type="SMART" id="SM00065">
    <property type="entry name" value="GAF"/>
    <property type="match status" value="1"/>
</dbReference>
<sequence>MDYIKAKDIDISKKTKKNWQEIVDIIAELTDVTASLIMKVEPPYMKVFRSSKSKNNPYNVGDKKELSGLYCEEVIKTDEKLLVSNALKVNKWKNNSDIKLGMISYLGFPIKWPDGDFFGTICVLDTEENKFNKKTVNLIKQFKKLIEAELKNIYQKKNLKEEIAKKEKSEKKLSTILHSIGDGVITTDENGRIDIMNSTAEKITGYKLEEVKGDKLEDVFKLVNSLSGESVNSPVEEVLATGKIVNMKADTTLIDKNGHIYQIADSAAPIQEMEGKIQGVVLVFSDISRDNLTGLYNNSFMEEIIRRWDDKKQLPISIIMIDINGLKLVNDGYGHKQGDKLLIKTAELLLSCVTNKGFVARWGGDDFIVLLPRTKEAKARELSHEIAAKSGEIMLNDEINLSLGIGTSTKIDSEQDIYKILHSAEDEVLMDKLTREKSARNLLLKNMLKTLGAKSFETKEHAERMERLSVKLGEKIGLSREKLNHLSLLASLHDIGKINIDEEILKKPSALTSVEWETIKKHPEKGFAIAHAIEEFVPVAESIRSHHERWDGTGYPQGLEGVEIPFLARIISIVDAYDVMINGRSYKKAISQKEAIQELIGCSGSQFDPELVEAFVGIISD</sequence>
<protein>
    <submittedName>
        <fullName evidence="4">PAS domain S-box-containing protein/diguanylate cyclase (GGDEF)-like protein</fullName>
    </submittedName>
</protein>
<comment type="caution">
    <text evidence="4">The sequence shown here is derived from an EMBL/GenBank/DDBJ whole genome shotgun (WGS) entry which is preliminary data.</text>
</comment>
<dbReference type="InterPro" id="IPR000014">
    <property type="entry name" value="PAS"/>
</dbReference>
<dbReference type="InterPro" id="IPR043128">
    <property type="entry name" value="Rev_trsase/Diguanyl_cyclase"/>
</dbReference>
<dbReference type="InterPro" id="IPR029787">
    <property type="entry name" value="Nucleotide_cyclase"/>
</dbReference>
<dbReference type="InterPro" id="IPR000160">
    <property type="entry name" value="GGDEF_dom"/>
</dbReference>
<dbReference type="InterPro" id="IPR003018">
    <property type="entry name" value="GAF"/>
</dbReference>
<dbReference type="RefSeq" id="WP_108142089.1">
    <property type="nucleotide sequence ID" value="NZ_QAXS01000037.1"/>
</dbReference>
<dbReference type="SMART" id="SM00471">
    <property type="entry name" value="HDc"/>
    <property type="match status" value="1"/>
</dbReference>
<gene>
    <name evidence="5" type="ORF">C7957_1195</name>
    <name evidence="4" type="ORF">C8C76_1371</name>
</gene>
<dbReference type="InterPro" id="IPR013767">
    <property type="entry name" value="PAS_fold"/>
</dbReference>
<feature type="domain" description="GGDEF" evidence="2">
    <location>
        <begin position="314"/>
        <end position="445"/>
    </location>
</feature>
<dbReference type="Gene3D" id="3.30.70.270">
    <property type="match status" value="1"/>
</dbReference>
<dbReference type="CDD" id="cd00130">
    <property type="entry name" value="PAS"/>
    <property type="match status" value="1"/>
</dbReference>
<dbReference type="SMART" id="SM00091">
    <property type="entry name" value="PAS"/>
    <property type="match status" value="1"/>
</dbReference>
<feature type="domain" description="HD-GYP" evidence="3">
    <location>
        <begin position="436"/>
        <end position="621"/>
    </location>
</feature>
<dbReference type="Pfam" id="PF00989">
    <property type="entry name" value="PAS"/>
    <property type="match status" value="1"/>
</dbReference>
<dbReference type="NCBIfam" id="TIGR00229">
    <property type="entry name" value="sensory_box"/>
    <property type="match status" value="1"/>
</dbReference>
<evidence type="ECO:0000259" key="2">
    <source>
        <dbReference type="PROSITE" id="PS50887"/>
    </source>
</evidence>
<dbReference type="PANTHER" id="PTHR45228">
    <property type="entry name" value="CYCLIC DI-GMP PHOSPHODIESTERASE TM_0186-RELATED"/>
    <property type="match status" value="1"/>
</dbReference>
<dbReference type="Proteomes" id="UP000295176">
    <property type="component" value="Unassembled WGS sequence"/>
</dbReference>
<organism evidence="4 6">
    <name type="scientific">Halanaerobium saccharolyticum</name>
    <dbReference type="NCBI Taxonomy" id="43595"/>
    <lineage>
        <taxon>Bacteria</taxon>
        <taxon>Bacillati</taxon>
        <taxon>Bacillota</taxon>
        <taxon>Clostridia</taxon>
        <taxon>Halanaerobiales</taxon>
        <taxon>Halanaerobiaceae</taxon>
        <taxon>Halanaerobium</taxon>
    </lineage>
</organism>
<dbReference type="CDD" id="cd00077">
    <property type="entry name" value="HDc"/>
    <property type="match status" value="1"/>
</dbReference>
<dbReference type="GO" id="GO:0006355">
    <property type="term" value="P:regulation of DNA-templated transcription"/>
    <property type="evidence" value="ECO:0007669"/>
    <property type="project" value="InterPro"/>
</dbReference>
<dbReference type="Gene3D" id="3.30.450.20">
    <property type="entry name" value="PAS domain"/>
    <property type="match status" value="1"/>
</dbReference>
<dbReference type="SMART" id="SM00267">
    <property type="entry name" value="GGDEF"/>
    <property type="match status" value="1"/>
</dbReference>